<dbReference type="GO" id="GO:0043190">
    <property type="term" value="C:ATP-binding cassette (ABC) transporter complex"/>
    <property type="evidence" value="ECO:0007669"/>
    <property type="project" value="InterPro"/>
</dbReference>
<feature type="signal peptide" evidence="1">
    <location>
        <begin position="1"/>
        <end position="24"/>
    </location>
</feature>
<dbReference type="Gene3D" id="3.40.190.10">
    <property type="entry name" value="Periplasmic binding protein-like II"/>
    <property type="match status" value="1"/>
</dbReference>
<feature type="chain" id="PRO_5039379226" evidence="1">
    <location>
        <begin position="25"/>
        <end position="499"/>
    </location>
</feature>
<dbReference type="GO" id="GO:1904680">
    <property type="term" value="F:peptide transmembrane transporter activity"/>
    <property type="evidence" value="ECO:0007669"/>
    <property type="project" value="TreeGrafter"/>
</dbReference>
<organism evidence="3 4">
    <name type="scientific">Lipingzhangella halophila</name>
    <dbReference type="NCBI Taxonomy" id="1783352"/>
    <lineage>
        <taxon>Bacteria</taxon>
        <taxon>Bacillati</taxon>
        <taxon>Actinomycetota</taxon>
        <taxon>Actinomycetes</taxon>
        <taxon>Streptosporangiales</taxon>
        <taxon>Nocardiopsidaceae</taxon>
        <taxon>Lipingzhangella</taxon>
    </lineage>
</organism>
<evidence type="ECO:0000313" key="3">
    <source>
        <dbReference type="EMBL" id="MBB4931567.1"/>
    </source>
</evidence>
<sequence length="499" mass="52372">MQFARSRPATPAAALGAAAVLGVAATGCFSGSTAGGDDRLAIELAFPPVMQMSPYSDDAALLGRVGAAEPLIALDDNGEPRPLLAEDWEQNDDGAWELALRDDVAFHDGTAMTADHVADALNHAAAASPLPRALAGVELTAEATGDHTVWVDTGEPDPILPQRLSSPELAILAPAAYEDDPAIPDPAGAGTGPYELTEASGTAATLEPHEDYWNGAPRAAGIDVRFVEDAASRVGALRAGEADIVDAVPVAELATITDQNVLEVPLPRTVGMFLNNDTGAFTDPELRAAAADATDSEPIVEEIYEDRADATEGIFGPVSDWAAERPDTAPEAEPGDPDGERITLATYSDRAELPEAASAVAENLRDAGFEVEVVVQEFATMETDLMEGAFDAVIGARSYLIETNDPIGYLASDWGCDGSYNLARFCEEDIDDLITRAAAETDVEERLAAAVEIEAEIIATHSFVPLAAERARIGVAEGVEGVVEDPLERRIVTEETSAQ</sequence>
<dbReference type="GO" id="GO:0015833">
    <property type="term" value="P:peptide transport"/>
    <property type="evidence" value="ECO:0007669"/>
    <property type="project" value="TreeGrafter"/>
</dbReference>
<dbReference type="PANTHER" id="PTHR30290">
    <property type="entry name" value="PERIPLASMIC BINDING COMPONENT OF ABC TRANSPORTER"/>
    <property type="match status" value="1"/>
</dbReference>
<proteinExistence type="predicted"/>
<dbReference type="Gene3D" id="3.10.105.10">
    <property type="entry name" value="Dipeptide-binding Protein, Domain 3"/>
    <property type="match status" value="1"/>
</dbReference>
<dbReference type="PROSITE" id="PS51257">
    <property type="entry name" value="PROKAR_LIPOPROTEIN"/>
    <property type="match status" value="1"/>
</dbReference>
<dbReference type="PIRSF" id="PIRSF002741">
    <property type="entry name" value="MppA"/>
    <property type="match status" value="1"/>
</dbReference>
<dbReference type="InterPro" id="IPR039424">
    <property type="entry name" value="SBP_5"/>
</dbReference>
<evidence type="ECO:0000313" key="4">
    <source>
        <dbReference type="Proteomes" id="UP000523007"/>
    </source>
</evidence>
<comment type="caution">
    <text evidence="3">The sequence shown here is derived from an EMBL/GenBank/DDBJ whole genome shotgun (WGS) entry which is preliminary data.</text>
</comment>
<dbReference type="Pfam" id="PF00496">
    <property type="entry name" value="SBP_bac_5"/>
    <property type="match status" value="1"/>
</dbReference>
<feature type="domain" description="Solute-binding protein family 5" evidence="2">
    <location>
        <begin position="79"/>
        <end position="420"/>
    </location>
</feature>
<protein>
    <submittedName>
        <fullName evidence="3">Peptide/nickel transport system substrate-binding protein</fullName>
    </submittedName>
</protein>
<accession>A0A7W7RGP6</accession>
<reference evidence="3 4" key="1">
    <citation type="submission" date="2020-08" db="EMBL/GenBank/DDBJ databases">
        <title>Sequencing the genomes of 1000 actinobacteria strains.</title>
        <authorList>
            <person name="Klenk H.-P."/>
        </authorList>
    </citation>
    <scope>NUCLEOTIDE SEQUENCE [LARGE SCALE GENOMIC DNA]</scope>
    <source>
        <strain evidence="3 4">DSM 102030</strain>
    </source>
</reference>
<dbReference type="Proteomes" id="UP000523007">
    <property type="component" value="Unassembled WGS sequence"/>
</dbReference>
<dbReference type="InterPro" id="IPR000914">
    <property type="entry name" value="SBP_5_dom"/>
</dbReference>
<gene>
    <name evidence="3" type="ORF">F4561_002387</name>
</gene>
<dbReference type="InterPro" id="IPR030678">
    <property type="entry name" value="Peptide/Ni-bd"/>
</dbReference>
<dbReference type="EMBL" id="JACHJT010000001">
    <property type="protein sequence ID" value="MBB4931567.1"/>
    <property type="molecule type" value="Genomic_DNA"/>
</dbReference>
<keyword evidence="4" id="KW-1185">Reference proteome</keyword>
<dbReference type="SUPFAM" id="SSF53850">
    <property type="entry name" value="Periplasmic binding protein-like II"/>
    <property type="match status" value="1"/>
</dbReference>
<keyword evidence="1" id="KW-0732">Signal</keyword>
<evidence type="ECO:0000256" key="1">
    <source>
        <dbReference type="SAM" id="SignalP"/>
    </source>
</evidence>
<dbReference type="AlphaFoldDB" id="A0A7W7RGP6"/>
<dbReference type="RefSeq" id="WP_184577910.1">
    <property type="nucleotide sequence ID" value="NZ_JACHJT010000001.1"/>
</dbReference>
<dbReference type="PANTHER" id="PTHR30290:SF65">
    <property type="entry name" value="MONOACYL PHOSPHATIDYLINOSITOL TETRAMANNOSIDE-BINDING PROTEIN LPQW-RELATED"/>
    <property type="match status" value="1"/>
</dbReference>
<name>A0A7W7RGP6_9ACTN</name>
<evidence type="ECO:0000259" key="2">
    <source>
        <dbReference type="Pfam" id="PF00496"/>
    </source>
</evidence>
<dbReference type="GO" id="GO:0042597">
    <property type="term" value="C:periplasmic space"/>
    <property type="evidence" value="ECO:0007669"/>
    <property type="project" value="UniProtKB-ARBA"/>
</dbReference>